<evidence type="ECO:0000256" key="4">
    <source>
        <dbReference type="ARBA" id="ARBA00023163"/>
    </source>
</evidence>
<evidence type="ECO:0000256" key="2">
    <source>
        <dbReference type="ARBA" id="ARBA00022553"/>
    </source>
</evidence>
<feature type="compositionally biased region" description="Polar residues" evidence="6">
    <location>
        <begin position="550"/>
        <end position="571"/>
    </location>
</feature>
<feature type="compositionally biased region" description="Basic and acidic residues" evidence="6">
    <location>
        <begin position="1698"/>
        <end position="1707"/>
    </location>
</feature>
<feature type="compositionally biased region" description="Polar residues" evidence="6">
    <location>
        <begin position="1678"/>
        <end position="1697"/>
    </location>
</feature>
<name>A0A9N9B066_9GLOM</name>
<feature type="compositionally biased region" description="Low complexity" evidence="6">
    <location>
        <begin position="688"/>
        <end position="704"/>
    </location>
</feature>
<dbReference type="Pfam" id="PF20222">
    <property type="entry name" value="DUF6581"/>
    <property type="match status" value="3"/>
</dbReference>
<keyword evidence="9" id="KW-1185">Reference proteome</keyword>
<dbReference type="Pfam" id="PF24101">
    <property type="entry name" value="WHD_GTF3C1"/>
    <property type="match status" value="1"/>
</dbReference>
<feature type="compositionally biased region" description="Polar residues" evidence="6">
    <location>
        <begin position="911"/>
        <end position="922"/>
    </location>
</feature>
<keyword evidence="5" id="KW-0539">Nucleus</keyword>
<gene>
    <name evidence="8" type="ORF">ALEPTO_LOCUS5646</name>
</gene>
<dbReference type="Proteomes" id="UP000789508">
    <property type="component" value="Unassembled WGS sequence"/>
</dbReference>
<organism evidence="8 9">
    <name type="scientific">Ambispora leptoticha</name>
    <dbReference type="NCBI Taxonomy" id="144679"/>
    <lineage>
        <taxon>Eukaryota</taxon>
        <taxon>Fungi</taxon>
        <taxon>Fungi incertae sedis</taxon>
        <taxon>Mucoromycota</taxon>
        <taxon>Glomeromycotina</taxon>
        <taxon>Glomeromycetes</taxon>
        <taxon>Archaeosporales</taxon>
        <taxon>Ambisporaceae</taxon>
        <taxon>Ambispora</taxon>
    </lineage>
</organism>
<keyword evidence="2" id="KW-0597">Phosphoprotein</keyword>
<dbReference type="Pfam" id="PF04182">
    <property type="entry name" value="B-block_TFIIIC"/>
    <property type="match status" value="1"/>
</dbReference>
<feature type="compositionally biased region" description="Polar residues" evidence="6">
    <location>
        <begin position="1174"/>
        <end position="1194"/>
    </location>
</feature>
<accession>A0A9N9B066</accession>
<comment type="caution">
    <text evidence="8">The sequence shown here is derived from an EMBL/GenBank/DDBJ whole genome shotgun (WGS) entry which is preliminary data.</text>
</comment>
<dbReference type="GO" id="GO:0000127">
    <property type="term" value="C:transcription factor TFIIIC complex"/>
    <property type="evidence" value="ECO:0007669"/>
    <property type="project" value="InterPro"/>
</dbReference>
<dbReference type="CDD" id="cd16169">
    <property type="entry name" value="Tau138_eWH"/>
    <property type="match status" value="1"/>
</dbReference>
<dbReference type="PROSITE" id="PS50090">
    <property type="entry name" value="MYB_LIKE"/>
    <property type="match status" value="1"/>
</dbReference>
<dbReference type="GO" id="GO:0006384">
    <property type="term" value="P:transcription initiation at RNA polymerase III promoter"/>
    <property type="evidence" value="ECO:0007669"/>
    <property type="project" value="InterPro"/>
</dbReference>
<feature type="domain" description="Myb-like" evidence="7">
    <location>
        <begin position="1342"/>
        <end position="1395"/>
    </location>
</feature>
<dbReference type="InterPro" id="IPR046488">
    <property type="entry name" value="Sfc3/Tfc3_C"/>
</dbReference>
<evidence type="ECO:0000256" key="3">
    <source>
        <dbReference type="ARBA" id="ARBA00023125"/>
    </source>
</evidence>
<dbReference type="InterPro" id="IPR035625">
    <property type="entry name" value="Tfc3-like_eWH"/>
</dbReference>
<proteinExistence type="predicted"/>
<dbReference type="OrthoDB" id="68020at2759"/>
<sequence length="2000" mass="229105">MFDDLIKYCIDEIALDGEQGSNFFRLWSFVTDFIKLNYTTQDSYSSSTTHSESETHDSSSHTSSFPNVDDAFREYFWQLFVSTREVSFAKISLDNEPSNEAVSSKKKASSKAPTLELIQVDNLTLQEVNSKYGNSLVMIAKPERQKHALYGSTDSSRQVTPQVYEILQLIARKRAQGETQSEIAKKLSIDPRSAFHYIRTLVNFKLIVKLPVVIQGTYTNLCILAKCAPDNQAYAGKSVYLPKESTSIPESLNNGDKNNSKDNNTETSIENLNEGVSYTSDLIRLRMTEILAQAKNKIMLATDLMKALGMHNPNVKQRRWFNRTIGTMHHQGFIEKVNVTQKGSNNRLDRCVKLVKLYEKSKDKDASSKGKEVVQASSSSDINKSSESSSQSLPKGLFSNLPLENQVYRLIELSGEKGIIPATLHRSLSNLNNRILYKILGRLSKPVQDKPLHLGVKRIAEFHGRERHYRYFTVDAFKKFEKNHGMAGANNQQKSSTSISSADLTKTGINDPLFADIKLLKDGQKNKNQDFKIRKYKRKTVKNNNKDRSSSSAEITENSQQPTQISLTTSDPDIELSDLPKKVVLPQRKRRKNESSESSTPKSQNNAFSPSLETIEDSQEIQTSITISDPMIEPSDSSKEITTTLKKKRGRPRKNGPSKPSSSKSQKNVVFPQALETIENSQEETQASIITSDPIIESSDSSKSPPRKRHRNESNEVSSQTSQNEDSQEEIQTLTNPDDAIKKKKQTQSSNLVQSINAHRRERIISQLLEEHKILECNHILIKQYQDVEAKELHTTSLPHTIDKKTLIRTASIMEQKGLLRQYTVASLMLNGSNNTKLLFLHPSLTPSSPQVKQYIHTMDDKTIMHGGIFKPLKIEEEVELETFEEMKKRVTTMESLFESIEETSSPSSSNKPSDGQQYTITINDEPNETNQEHGFWWLNTAQDYGWINAKMIRAKLLHQFLFTKIEQASEDDKRILKEKRIFQTVMLLRDLPLDLYLKLIGQTIASQQLSDYIQSGKDMSINIIDLPVEIRTSIFSGNYKFRQNLKRLIDILVALDILKPISRGFDEEGNSYFDSSNDANKYNYSEESSKTSESISSPQKSRFHVLHPAYQLSIHVPLLDYSVAVPERKILREYVIETMDDVKRYWNELQFIAQQASGKNDKNDMAQSDEEANYSSGEESQMESTSMSPNTSKNKVDKKRRNISPRNDKIDPLCSINNPRNWLVTYPLTAAQRKTLESYVDRKKGKTPLEDDLQCRQISNNINLPLQRVRMYFKRVEEAYESKNQNKMERKNLRMEKESRRKVAIKSIGVVATGKDEENLPIIPDEEERYQTQYETAMIRNRPNWTPREDEILIHAYVILRIRSLKSRFFWAAATIVLPERTNEMCRRRINVLLKNAAKQDLINNLMARWKIIYKEGIRKGEIIDKDDVDMHNFDLSSQLFDVTHSSQNREKDYFFEEQLSGMSLRARMKLLYSYSFTCRLDDKEGTYDYPNIYEKSKIKFELIEAVAKMILMTPDDQYDPAHAFTILNRYPEETVTEALEKYKQMGAIVKMKGSHSRRIPGRNFHVSDRFLSVMRGGLPDRLFTQAVTYSNSCKEEHEFSPFSDSGAMACLLDMIVHKKLSLSEATLPPFVNESVVLNRKSRNANLERLNFNVIIKPIGRQKTSSESNFTEIAQETSTPLAGKSNDLNLSGTKQMDNNDTRTNKKRKLIEDSTHEKYSKRAKHVDTDNGEAVDDDNLNFLNEKQNQEFFAEFVAAQKDSTSKSCLNAIFHVISKFKELGVTLLSLKEILHNNSFVISDTSLRHYLNMMEYNEPKLIQKVGYNMARYICSCYAPNWMIHISQQSSSKNKKRKQSSSPPSATPKDFAPPRMWYDINGSIIETVFRGCLEAVIGVILQKPGIYKSNIQRKLRLIMSRCEIEDCLEELLQRGIISKRCILKPQKVTLFSKPREFKECDPDTIDSQKISTYTANSGYYHYYKESMNEGGSKRLLSESEIERSQ</sequence>
<dbReference type="InterPro" id="IPR007309">
    <property type="entry name" value="TFIIIC_Bblock-bd"/>
</dbReference>
<dbReference type="Gene3D" id="1.10.10.60">
    <property type="entry name" value="Homeodomain-like"/>
    <property type="match status" value="1"/>
</dbReference>
<dbReference type="Pfam" id="PF24538">
    <property type="entry name" value="DUF7599"/>
    <property type="match status" value="1"/>
</dbReference>
<feature type="compositionally biased region" description="Low complexity" evidence="6">
    <location>
        <begin position="377"/>
        <end position="392"/>
    </location>
</feature>
<feature type="compositionally biased region" description="Polar residues" evidence="6">
    <location>
        <begin position="600"/>
        <end position="612"/>
    </location>
</feature>
<dbReference type="InterPro" id="IPR044210">
    <property type="entry name" value="Tfc3-like"/>
</dbReference>
<dbReference type="GO" id="GO:0003677">
    <property type="term" value="F:DNA binding"/>
    <property type="evidence" value="ECO:0007669"/>
    <property type="project" value="UniProtKB-KW"/>
</dbReference>
<keyword evidence="3" id="KW-0238">DNA-binding</keyword>
<comment type="subcellular location">
    <subcellularLocation>
        <location evidence="1">Nucleus</location>
    </subcellularLocation>
</comment>
<dbReference type="EMBL" id="CAJVPS010001646">
    <property type="protein sequence ID" value="CAG8546062.1"/>
    <property type="molecule type" value="Genomic_DNA"/>
</dbReference>
<feature type="region of interest" description="Disordered" evidence="6">
    <location>
        <begin position="366"/>
        <end position="395"/>
    </location>
</feature>
<feature type="region of interest" description="Disordered" evidence="6">
    <location>
        <begin position="1678"/>
        <end position="1707"/>
    </location>
</feature>
<reference evidence="8" key="1">
    <citation type="submission" date="2021-06" db="EMBL/GenBank/DDBJ databases">
        <authorList>
            <person name="Kallberg Y."/>
            <person name="Tangrot J."/>
            <person name="Rosling A."/>
        </authorList>
    </citation>
    <scope>NUCLEOTIDE SEQUENCE</scope>
    <source>
        <strain evidence="8">FL130A</strain>
    </source>
</reference>
<dbReference type="GO" id="GO:0042791">
    <property type="term" value="P:5S class rRNA transcription by RNA polymerase III"/>
    <property type="evidence" value="ECO:0007669"/>
    <property type="project" value="TreeGrafter"/>
</dbReference>
<evidence type="ECO:0000256" key="6">
    <source>
        <dbReference type="SAM" id="MobiDB-lite"/>
    </source>
</evidence>
<feature type="region of interest" description="Disordered" evidence="6">
    <location>
        <begin position="1847"/>
        <end position="1868"/>
    </location>
</feature>
<dbReference type="InterPro" id="IPR001005">
    <property type="entry name" value="SANT/Myb"/>
</dbReference>
<dbReference type="GO" id="GO:0005634">
    <property type="term" value="C:nucleus"/>
    <property type="evidence" value="ECO:0007669"/>
    <property type="project" value="UniProtKB-SubCell"/>
</dbReference>
<evidence type="ECO:0000256" key="1">
    <source>
        <dbReference type="ARBA" id="ARBA00004123"/>
    </source>
</evidence>
<dbReference type="PANTHER" id="PTHR15180:SF1">
    <property type="entry name" value="GENERAL TRANSCRIPTION FACTOR 3C POLYPEPTIDE 1"/>
    <property type="match status" value="1"/>
</dbReference>
<dbReference type="InterPro" id="IPR056020">
    <property type="entry name" value="DUF7599"/>
</dbReference>
<dbReference type="PANTHER" id="PTHR15180">
    <property type="entry name" value="GENERAL TRANSCRIPTION FACTOR 3C POLYPEPTIDE 1"/>
    <property type="match status" value="1"/>
</dbReference>
<feature type="region of interest" description="Disordered" evidence="6">
    <location>
        <begin position="1157"/>
        <end position="1213"/>
    </location>
</feature>
<feature type="compositionally biased region" description="Polar residues" evidence="6">
    <location>
        <begin position="678"/>
        <end position="687"/>
    </location>
</feature>
<keyword evidence="4" id="KW-0804">Transcription</keyword>
<feature type="region of interest" description="Disordered" evidence="6">
    <location>
        <begin position="530"/>
        <end position="754"/>
    </location>
</feature>
<evidence type="ECO:0000313" key="9">
    <source>
        <dbReference type="Proteomes" id="UP000789508"/>
    </source>
</evidence>
<feature type="region of interest" description="Disordered" evidence="6">
    <location>
        <begin position="899"/>
        <end position="922"/>
    </location>
</feature>
<evidence type="ECO:0000259" key="7">
    <source>
        <dbReference type="PROSITE" id="PS50090"/>
    </source>
</evidence>
<evidence type="ECO:0000256" key="5">
    <source>
        <dbReference type="ARBA" id="ARBA00023242"/>
    </source>
</evidence>
<feature type="compositionally biased region" description="Basic residues" evidence="6">
    <location>
        <begin position="645"/>
        <end position="656"/>
    </location>
</feature>
<protein>
    <submittedName>
        <fullName evidence="8">10599_t:CDS:1</fullName>
    </submittedName>
</protein>
<evidence type="ECO:0000313" key="8">
    <source>
        <dbReference type="EMBL" id="CAG8546062.1"/>
    </source>
</evidence>
<feature type="compositionally biased region" description="Polar residues" evidence="6">
    <location>
        <begin position="715"/>
        <end position="736"/>
    </location>
</feature>
<dbReference type="InterPro" id="IPR056467">
    <property type="entry name" value="eWH_GTF3C1"/>
</dbReference>
<feature type="region of interest" description="Disordered" evidence="6">
    <location>
        <begin position="245"/>
        <end position="267"/>
    </location>
</feature>